<organism evidence="1 2">
    <name type="scientific">Gottschalkia acidurici (strain ATCC 7906 / DSM 604 / BCRC 14475 / CIP 104303 / KCTC 5404 / NCIMB 10678 / 9a)</name>
    <name type="common">Clostridium acidurici</name>
    <dbReference type="NCBI Taxonomy" id="1128398"/>
    <lineage>
        <taxon>Bacteria</taxon>
        <taxon>Bacillati</taxon>
        <taxon>Bacillota</taxon>
        <taxon>Tissierellia</taxon>
        <taxon>Tissierellales</taxon>
        <taxon>Gottschalkiaceae</taxon>
        <taxon>Gottschalkia</taxon>
    </lineage>
</organism>
<dbReference type="AlphaFoldDB" id="K0B033"/>
<dbReference type="STRING" id="1128398.Curi_c13190"/>
<dbReference type="PANTHER" id="PTHR33747:SF1">
    <property type="entry name" value="ADENYLATE CYCLASE-ASSOCIATED CAP C-TERMINAL DOMAIN-CONTAINING PROTEIN"/>
    <property type="match status" value="1"/>
</dbReference>
<dbReference type="InterPro" id="IPR004027">
    <property type="entry name" value="SEC_C_motif"/>
</dbReference>
<keyword evidence="2" id="KW-1185">Reference proteome</keyword>
<dbReference type="EMBL" id="CP003326">
    <property type="protein sequence ID" value="AFS78330.1"/>
    <property type="molecule type" value="Genomic_DNA"/>
</dbReference>
<sequence>MKLYQQWEEIASEERSQEGYNEFWENYFLKEKDVYKIILGEKENVISGKVSDLSNKYGMDSVTFSGFLDGINTSLDQEVNLEDLEEDTEIKLDIDFEKLYFNMQDAKADWLYGLPEWEDILTEERRKELTKEYRQSKIVRVEKIGRNDPCSCGSGKKYKKCCGK</sequence>
<evidence type="ECO:0000313" key="2">
    <source>
        <dbReference type="Proteomes" id="UP000006094"/>
    </source>
</evidence>
<gene>
    <name evidence="1" type="ordered locus">Curi_c13190</name>
</gene>
<dbReference type="Gene3D" id="3.10.450.50">
    <property type="match status" value="1"/>
</dbReference>
<dbReference type="PANTHER" id="PTHR33747">
    <property type="entry name" value="UPF0225 PROTEIN SCO1677"/>
    <property type="match status" value="1"/>
</dbReference>
<dbReference type="OrthoDB" id="5872at2"/>
<dbReference type="NCBIfam" id="NF004088">
    <property type="entry name" value="PRK05590.1"/>
    <property type="match status" value="1"/>
</dbReference>
<dbReference type="SUPFAM" id="SSF103642">
    <property type="entry name" value="Sec-C motif"/>
    <property type="match status" value="1"/>
</dbReference>
<name>K0B033_GOTA9</name>
<evidence type="ECO:0000313" key="1">
    <source>
        <dbReference type="EMBL" id="AFS78330.1"/>
    </source>
</evidence>
<dbReference type="HOGENOM" id="CLU_1599882_0_0_9"/>
<reference evidence="1 2" key="1">
    <citation type="journal article" date="2012" name="PLoS ONE">
        <title>The purine-utilizing bacterium Clostridium acidurici 9a: a genome-guided metabolic reconsideration.</title>
        <authorList>
            <person name="Hartwich K."/>
            <person name="Poehlein A."/>
            <person name="Daniel R."/>
        </authorList>
    </citation>
    <scope>NUCLEOTIDE SEQUENCE [LARGE SCALE GENOMIC DNA]</scope>
    <source>
        <strain evidence="2">ATCC 7906 / DSM 604 / BCRC 14475 / CIP 104303 / KCTC 5404 / NCIMB 10678 / 9a</strain>
    </source>
</reference>
<protein>
    <submittedName>
        <fullName evidence="1">SEC-C motif-containing protein</fullName>
    </submittedName>
</protein>
<proteinExistence type="predicted"/>
<dbReference type="Pfam" id="PF02810">
    <property type="entry name" value="SEC-C"/>
    <property type="match status" value="1"/>
</dbReference>
<dbReference type="PATRIC" id="fig|1128398.3.peg.1338"/>
<dbReference type="RefSeq" id="WP_014967467.1">
    <property type="nucleotide sequence ID" value="NC_018664.1"/>
</dbReference>
<accession>K0B033</accession>
<dbReference type="Proteomes" id="UP000006094">
    <property type="component" value="Chromosome"/>
</dbReference>
<dbReference type="eggNOG" id="COG3012">
    <property type="taxonomic scope" value="Bacteria"/>
</dbReference>
<dbReference type="KEGG" id="cad:Curi_c13190"/>